<evidence type="ECO:0000313" key="3">
    <source>
        <dbReference type="Proteomes" id="UP000033924"/>
    </source>
</evidence>
<evidence type="ECO:0000313" key="2">
    <source>
        <dbReference type="EMBL" id="KKF34586.1"/>
    </source>
</evidence>
<dbReference type="InterPro" id="IPR014710">
    <property type="entry name" value="RmlC-like_jellyroll"/>
</dbReference>
<keyword evidence="3" id="KW-1185">Reference proteome</keyword>
<dbReference type="PATRIC" id="fig|65700.7.peg.633"/>
<accession>A0A0M2KC63</accession>
<dbReference type="InterPro" id="IPR013096">
    <property type="entry name" value="Cupin_2"/>
</dbReference>
<protein>
    <submittedName>
        <fullName evidence="2">Cupin</fullName>
    </submittedName>
</protein>
<feature type="domain" description="Cupin type-2" evidence="1">
    <location>
        <begin position="44"/>
        <end position="112"/>
    </location>
</feature>
<evidence type="ECO:0000259" key="1">
    <source>
        <dbReference type="Pfam" id="PF07883"/>
    </source>
</evidence>
<dbReference type="PIRSF" id="PIRSF037087">
    <property type="entry name" value="UCP037087"/>
    <property type="match status" value="1"/>
</dbReference>
<dbReference type="Gene3D" id="2.60.120.10">
    <property type="entry name" value="Jelly Rolls"/>
    <property type="match status" value="1"/>
</dbReference>
<comment type="caution">
    <text evidence="2">The sequence shown here is derived from an EMBL/GenBank/DDBJ whole genome shotgun (WGS) entry which is preliminary data.</text>
</comment>
<dbReference type="Pfam" id="PF07883">
    <property type="entry name" value="Cupin_2"/>
    <property type="match status" value="1"/>
</dbReference>
<sequence>MEKNQVECRLVTPQPVAEGVQGLIYQQGISRHTTGAQGIHMQLALIPPHSQARAHKHEHHETSIYALKGTTRVRYGENLQHDLEVPEGSFLYIPANLPHLPYNNTDTQATVVISRTDACDPESVVMLPMLDRDVLAGG</sequence>
<dbReference type="AlphaFoldDB" id="A0A0M2KC63"/>
<dbReference type="EMBL" id="JXNU01000003">
    <property type="protein sequence ID" value="KKF34586.1"/>
    <property type="molecule type" value="Genomic_DNA"/>
</dbReference>
<proteinExistence type="predicted"/>
<dbReference type="PANTHER" id="PTHR40112">
    <property type="entry name" value="H2HPP ISOMERASE"/>
    <property type="match status" value="1"/>
</dbReference>
<reference evidence="2 3" key="1">
    <citation type="submission" date="2015-01" db="EMBL/GenBank/DDBJ databases">
        <title>Erwinia tracheiphila.</title>
        <authorList>
            <person name="Shapiro L.R."/>
        </authorList>
    </citation>
    <scope>NUCLEOTIDE SEQUENCE [LARGE SCALE GENOMIC DNA]</scope>
    <source>
        <strain evidence="2 3">BuffGH</strain>
    </source>
</reference>
<dbReference type="InterPro" id="IPR017102">
    <property type="entry name" value="UCP037087"/>
</dbReference>
<name>A0A0M2KC63_9GAMM</name>
<dbReference type="RefSeq" id="WP_016192603.1">
    <property type="nucleotide sequence ID" value="NZ_CP013970.1"/>
</dbReference>
<dbReference type="PANTHER" id="PTHR40112:SF1">
    <property type="entry name" value="H2HPP ISOMERASE"/>
    <property type="match status" value="1"/>
</dbReference>
<dbReference type="InterPro" id="IPR052535">
    <property type="entry name" value="Bacilysin_H2HPP_isomerase"/>
</dbReference>
<organism evidence="2 3">
    <name type="scientific">Erwinia tracheiphila</name>
    <dbReference type="NCBI Taxonomy" id="65700"/>
    <lineage>
        <taxon>Bacteria</taxon>
        <taxon>Pseudomonadati</taxon>
        <taxon>Pseudomonadota</taxon>
        <taxon>Gammaproteobacteria</taxon>
        <taxon>Enterobacterales</taxon>
        <taxon>Erwiniaceae</taxon>
        <taxon>Erwinia</taxon>
    </lineage>
</organism>
<dbReference type="InterPro" id="IPR011051">
    <property type="entry name" value="RmlC_Cupin_sf"/>
</dbReference>
<gene>
    <name evidence="2" type="ORF">SY86_02540</name>
</gene>
<dbReference type="SUPFAM" id="SSF51182">
    <property type="entry name" value="RmlC-like cupins"/>
    <property type="match status" value="1"/>
</dbReference>
<dbReference type="Proteomes" id="UP000033924">
    <property type="component" value="Unassembled WGS sequence"/>
</dbReference>